<reference evidence="1 2" key="2">
    <citation type="journal article" date="2012" name="Environ. Microbiol.">
        <title>Characterization of the first alginolytic operons in a marine bacterium: from their emergence in marine Flavobacteriia to their independent transfers to marine Proteobacteria and human gut Bacteroides.</title>
        <authorList>
            <person name="Thomas F."/>
            <person name="Barbeyron T."/>
            <person name="Tonon T."/>
            <person name="Genicot S."/>
            <person name="Czjzek M."/>
            <person name="Michel G."/>
        </authorList>
    </citation>
    <scope>NUCLEOTIDE SEQUENCE [LARGE SCALE GENOMIC DNA]</scope>
    <source>
        <strain evidence="2">DSM 12802 / CCUG 47099 / CIP 106680 / NCIMB 13871 / Dsij</strain>
    </source>
</reference>
<keyword evidence="2" id="KW-1185">Reference proteome</keyword>
<proteinExistence type="predicted"/>
<name>G0LCV5_ZOBGA</name>
<dbReference type="KEGG" id="zga:ZOBELLIA_14"/>
<reference evidence="2" key="1">
    <citation type="submission" date="2009-07" db="EMBL/GenBank/DDBJ databases">
        <title>Complete genome sequence of Zobellia galactanivorans Dsij.</title>
        <authorList>
            <consortium name="Genoscope - CEA"/>
        </authorList>
    </citation>
    <scope>NUCLEOTIDE SEQUENCE [LARGE SCALE GENOMIC DNA]</scope>
    <source>
        <strain evidence="2">DSM 12802 / CCUG 47099 / CIP 106680 / NCIMB 13871 / Dsij</strain>
    </source>
</reference>
<evidence type="ECO:0000313" key="1">
    <source>
        <dbReference type="EMBL" id="CAZ94087.1"/>
    </source>
</evidence>
<accession>G0LCV5</accession>
<evidence type="ECO:0000313" key="2">
    <source>
        <dbReference type="Proteomes" id="UP000008898"/>
    </source>
</evidence>
<sequence length="74" mass="8730">MDQCLPFWIITITLSVVKRRQPFEDMLVLLIERLSVYADRMFKYSQNLNNNIKNANSITILKPLIRQSCFVIVL</sequence>
<gene>
    <name evidence="1" type="ordered locus">zobellia_14</name>
</gene>
<dbReference type="Proteomes" id="UP000008898">
    <property type="component" value="Chromosome"/>
</dbReference>
<dbReference type="HOGENOM" id="CLU_2687051_0_0_10"/>
<protein>
    <submittedName>
        <fullName evidence="1">Uncharacterized protein</fullName>
    </submittedName>
</protein>
<dbReference type="EMBL" id="FP476056">
    <property type="protein sequence ID" value="CAZ94087.1"/>
    <property type="molecule type" value="Genomic_DNA"/>
</dbReference>
<dbReference type="AlphaFoldDB" id="G0LCV5"/>
<organism evidence="1 2">
    <name type="scientific">Zobellia galactanivorans (strain DSM 12802 / CCUG 47099 / CIP 106680 / NCIMB 13871 / Dsij)</name>
    <dbReference type="NCBI Taxonomy" id="63186"/>
    <lineage>
        <taxon>Bacteria</taxon>
        <taxon>Pseudomonadati</taxon>
        <taxon>Bacteroidota</taxon>
        <taxon>Flavobacteriia</taxon>
        <taxon>Flavobacteriales</taxon>
        <taxon>Flavobacteriaceae</taxon>
        <taxon>Zobellia</taxon>
    </lineage>
</organism>